<sequence length="230" mass="24466">MLKPEHYFDSAEGELRYIFELASSIWDVIPRLTQIVDEMLAGKRIIKGFVSPDAYLPDGPIYIGEGASIEAGACLTGPTYVGPGATIRHGAYARTPCVLLEGSLLGHASEAKNSLLLASAKAAHFAYVGDSILGRDVNLGAGTKLSNVKISAPHENIILDFGGERIDTGLRKFGAILGDGIQIGCNAVLSPGTLVGPRSRIYPGVVLRKGFYPSDTIIKLRQQIESVEAT</sequence>
<dbReference type="AlphaFoldDB" id="A0A4R6IUX3"/>
<proteinExistence type="predicted"/>
<organism evidence="3 4">
    <name type="scientific">Kribbella caucasensis</name>
    <dbReference type="NCBI Taxonomy" id="2512215"/>
    <lineage>
        <taxon>Bacteria</taxon>
        <taxon>Bacillati</taxon>
        <taxon>Actinomycetota</taxon>
        <taxon>Actinomycetes</taxon>
        <taxon>Propionibacteriales</taxon>
        <taxon>Kribbellaceae</taxon>
        <taxon>Kribbella</taxon>
    </lineage>
</organism>
<dbReference type="Gene3D" id="2.160.10.10">
    <property type="entry name" value="Hexapeptide repeat proteins"/>
    <property type="match status" value="1"/>
</dbReference>
<evidence type="ECO:0000256" key="2">
    <source>
        <dbReference type="ARBA" id="ARBA00023315"/>
    </source>
</evidence>
<dbReference type="EMBL" id="SNWQ01000068">
    <property type="protein sequence ID" value="TDO26141.1"/>
    <property type="molecule type" value="Genomic_DNA"/>
</dbReference>
<evidence type="ECO:0000256" key="1">
    <source>
        <dbReference type="ARBA" id="ARBA00022679"/>
    </source>
</evidence>
<dbReference type="SUPFAM" id="SSF51161">
    <property type="entry name" value="Trimeric LpxA-like enzymes"/>
    <property type="match status" value="1"/>
</dbReference>
<keyword evidence="1 3" id="KW-0808">Transferase</keyword>
<protein>
    <submittedName>
        <fullName evidence="3">Bifunctional UDP-N-acetylglucosamine pyrophosphorylase/glucosamine-1-phosphate N-acetyltransferase</fullName>
    </submittedName>
</protein>
<dbReference type="RefSeq" id="WP_166665816.1">
    <property type="nucleotide sequence ID" value="NZ_SNWQ01000068.1"/>
</dbReference>
<comment type="caution">
    <text evidence="3">The sequence shown here is derived from an EMBL/GenBank/DDBJ whole genome shotgun (WGS) entry which is preliminary data.</text>
</comment>
<dbReference type="PANTHER" id="PTHR43584">
    <property type="entry name" value="NUCLEOTIDYL TRANSFERASE"/>
    <property type="match status" value="1"/>
</dbReference>
<gene>
    <name evidence="3" type="ORF">EV643_1682</name>
</gene>
<keyword evidence="2" id="KW-0012">Acyltransferase</keyword>
<dbReference type="InterPro" id="IPR050065">
    <property type="entry name" value="GlmU-like"/>
</dbReference>
<reference evidence="3 4" key="1">
    <citation type="submission" date="2019-03" db="EMBL/GenBank/DDBJ databases">
        <title>Genomic Encyclopedia of Type Strains, Phase III (KMG-III): the genomes of soil and plant-associated and newly described type strains.</title>
        <authorList>
            <person name="Whitman W."/>
        </authorList>
    </citation>
    <scope>NUCLEOTIDE SEQUENCE [LARGE SCALE GENOMIC DNA]</scope>
    <source>
        <strain evidence="3 4">VKM Ac-2527</strain>
    </source>
</reference>
<dbReference type="GO" id="GO:0016779">
    <property type="term" value="F:nucleotidyltransferase activity"/>
    <property type="evidence" value="ECO:0007669"/>
    <property type="project" value="UniProtKB-ARBA"/>
</dbReference>
<dbReference type="InterPro" id="IPR011004">
    <property type="entry name" value="Trimer_LpxA-like_sf"/>
</dbReference>
<evidence type="ECO:0000313" key="4">
    <source>
        <dbReference type="Proteomes" id="UP000295388"/>
    </source>
</evidence>
<evidence type="ECO:0000313" key="3">
    <source>
        <dbReference type="EMBL" id="TDO26141.1"/>
    </source>
</evidence>
<dbReference type="Proteomes" id="UP000295388">
    <property type="component" value="Unassembled WGS sequence"/>
</dbReference>
<name>A0A4R6IUX3_9ACTN</name>
<dbReference type="PANTHER" id="PTHR43584:SF8">
    <property type="entry name" value="N-ACETYLMURAMATE ALPHA-1-PHOSPHATE URIDYLYLTRANSFERASE"/>
    <property type="match status" value="1"/>
</dbReference>
<accession>A0A4R6IUX3</accession>
<dbReference type="GO" id="GO:0016746">
    <property type="term" value="F:acyltransferase activity"/>
    <property type="evidence" value="ECO:0007669"/>
    <property type="project" value="UniProtKB-KW"/>
</dbReference>
<keyword evidence="4" id="KW-1185">Reference proteome</keyword>